<accession>A0AAV4X8M6</accession>
<evidence type="ECO:0000313" key="2">
    <source>
        <dbReference type="Proteomes" id="UP001054945"/>
    </source>
</evidence>
<sequence>MSDPRRLRTWWDGPGVGCRDLALMKAVQFEGMFLTTQQTGWYGIAITTPGHENKSHPKLTKTYAPPLPPRLIIPAALMKSCDANFRARKMTGRLVTSLALECIWRMNIRLDTSGRIWTLLMANDLTIVTRDNGSFCPAVRLFTPFLCVWSGEKKGKYTGRYVKQNELVGMKWDKI</sequence>
<reference evidence="1 2" key="1">
    <citation type="submission" date="2021-06" db="EMBL/GenBank/DDBJ databases">
        <title>Caerostris extrusa draft genome.</title>
        <authorList>
            <person name="Kono N."/>
            <person name="Arakawa K."/>
        </authorList>
    </citation>
    <scope>NUCLEOTIDE SEQUENCE [LARGE SCALE GENOMIC DNA]</scope>
</reference>
<keyword evidence="2" id="KW-1185">Reference proteome</keyword>
<name>A0AAV4X8M6_CAEEX</name>
<proteinExistence type="predicted"/>
<evidence type="ECO:0000313" key="1">
    <source>
        <dbReference type="EMBL" id="GIY91271.1"/>
    </source>
</evidence>
<protein>
    <submittedName>
        <fullName evidence="1">Uncharacterized protein</fullName>
    </submittedName>
</protein>
<dbReference type="Proteomes" id="UP001054945">
    <property type="component" value="Unassembled WGS sequence"/>
</dbReference>
<gene>
    <name evidence="1" type="ORF">CEXT_500911</name>
</gene>
<dbReference type="AlphaFoldDB" id="A0AAV4X8M6"/>
<organism evidence="1 2">
    <name type="scientific">Caerostris extrusa</name>
    <name type="common">Bark spider</name>
    <name type="synonym">Caerostris bankana</name>
    <dbReference type="NCBI Taxonomy" id="172846"/>
    <lineage>
        <taxon>Eukaryota</taxon>
        <taxon>Metazoa</taxon>
        <taxon>Ecdysozoa</taxon>
        <taxon>Arthropoda</taxon>
        <taxon>Chelicerata</taxon>
        <taxon>Arachnida</taxon>
        <taxon>Araneae</taxon>
        <taxon>Araneomorphae</taxon>
        <taxon>Entelegynae</taxon>
        <taxon>Araneoidea</taxon>
        <taxon>Araneidae</taxon>
        <taxon>Caerostris</taxon>
    </lineage>
</organism>
<dbReference type="EMBL" id="BPLR01017398">
    <property type="protein sequence ID" value="GIY91271.1"/>
    <property type="molecule type" value="Genomic_DNA"/>
</dbReference>
<comment type="caution">
    <text evidence="1">The sequence shown here is derived from an EMBL/GenBank/DDBJ whole genome shotgun (WGS) entry which is preliminary data.</text>
</comment>